<gene>
    <name evidence="1" type="ORF">ANCCAN_25844</name>
</gene>
<name>A0A368F8M5_ANCCA</name>
<accession>A0A368F8M5</accession>
<proteinExistence type="predicted"/>
<dbReference type="AlphaFoldDB" id="A0A368F8M5"/>
<sequence>MEADHNQYQFIFFVILQQYIPFFQVTQVAGRGTLYPRDCAMDKHFSIKIKELLKDLRGKDDLWYDCLLEQEARRKQENPEYNLDSFYGTVLVKYVISSECCFQSTY</sequence>
<dbReference type="EMBL" id="JOJR01002640">
    <property type="protein sequence ID" value="RCN28412.1"/>
    <property type="molecule type" value="Genomic_DNA"/>
</dbReference>
<comment type="caution">
    <text evidence="1">The sequence shown here is derived from an EMBL/GenBank/DDBJ whole genome shotgun (WGS) entry which is preliminary data.</text>
</comment>
<evidence type="ECO:0000313" key="1">
    <source>
        <dbReference type="EMBL" id="RCN28412.1"/>
    </source>
</evidence>
<evidence type="ECO:0000313" key="2">
    <source>
        <dbReference type="Proteomes" id="UP000252519"/>
    </source>
</evidence>
<keyword evidence="2" id="KW-1185">Reference proteome</keyword>
<organism evidence="1 2">
    <name type="scientific">Ancylostoma caninum</name>
    <name type="common">Dog hookworm</name>
    <dbReference type="NCBI Taxonomy" id="29170"/>
    <lineage>
        <taxon>Eukaryota</taxon>
        <taxon>Metazoa</taxon>
        <taxon>Ecdysozoa</taxon>
        <taxon>Nematoda</taxon>
        <taxon>Chromadorea</taxon>
        <taxon>Rhabditida</taxon>
        <taxon>Rhabditina</taxon>
        <taxon>Rhabditomorpha</taxon>
        <taxon>Strongyloidea</taxon>
        <taxon>Ancylostomatidae</taxon>
        <taxon>Ancylostomatinae</taxon>
        <taxon>Ancylostoma</taxon>
    </lineage>
</organism>
<reference evidence="1 2" key="1">
    <citation type="submission" date="2014-10" db="EMBL/GenBank/DDBJ databases">
        <title>Draft genome of the hookworm Ancylostoma caninum.</title>
        <authorList>
            <person name="Mitreva M."/>
        </authorList>
    </citation>
    <scope>NUCLEOTIDE SEQUENCE [LARGE SCALE GENOMIC DNA]</scope>
    <source>
        <strain evidence="1 2">Baltimore</strain>
    </source>
</reference>
<protein>
    <submittedName>
        <fullName evidence="1">Uncharacterized protein</fullName>
    </submittedName>
</protein>
<dbReference type="Proteomes" id="UP000252519">
    <property type="component" value="Unassembled WGS sequence"/>
</dbReference>